<keyword evidence="3" id="KW-1185">Reference proteome</keyword>
<sequence>MNLRPIFTLMLAVFAGCGPSTPTADTARPLDDSTAPKALDLPPVAGPKPDKSEPAAATLVNAVLMAHTSSQPSMVDKLKKVHVKRKGVVRFAEVQSNATMEIFIWGDQYRATYSAEAKGNAADTFSLNGNTGWKLLPVLGPQPSQMTPDDLDTVLPDVRGDRLLFLFPLADEKLTAVTARESKAGSDAVVRVWVGDAPPVLLSVDGKTNRLKRITYEGKESGQVATRSLELFDLAPVAGVLLPNRVQYAIGTVSLTNWTKIEYEVPGVFELSVFDKP</sequence>
<dbReference type="PROSITE" id="PS51257">
    <property type="entry name" value="PROKAR_LIPOPROTEIN"/>
    <property type="match status" value="1"/>
</dbReference>
<dbReference type="EMBL" id="CP042425">
    <property type="protein sequence ID" value="QEL20321.1"/>
    <property type="molecule type" value="Genomic_DNA"/>
</dbReference>
<evidence type="ECO:0008006" key="4">
    <source>
        <dbReference type="Google" id="ProtNLM"/>
    </source>
</evidence>
<dbReference type="Proteomes" id="UP000324974">
    <property type="component" value="Chromosome"/>
</dbReference>
<accession>A0A5C1AM70</accession>
<organism evidence="2 3">
    <name type="scientific">Limnoglobus roseus</name>
    <dbReference type="NCBI Taxonomy" id="2598579"/>
    <lineage>
        <taxon>Bacteria</taxon>
        <taxon>Pseudomonadati</taxon>
        <taxon>Planctomycetota</taxon>
        <taxon>Planctomycetia</taxon>
        <taxon>Gemmatales</taxon>
        <taxon>Gemmataceae</taxon>
        <taxon>Limnoglobus</taxon>
    </lineage>
</organism>
<name>A0A5C1AM70_9BACT</name>
<feature type="region of interest" description="Disordered" evidence="1">
    <location>
        <begin position="23"/>
        <end position="53"/>
    </location>
</feature>
<protein>
    <recommendedName>
        <fullName evidence="4">DUF4292 domain-containing protein</fullName>
    </recommendedName>
</protein>
<evidence type="ECO:0000256" key="1">
    <source>
        <dbReference type="SAM" id="MobiDB-lite"/>
    </source>
</evidence>
<evidence type="ECO:0000313" key="2">
    <source>
        <dbReference type="EMBL" id="QEL20321.1"/>
    </source>
</evidence>
<dbReference type="KEGG" id="lrs:PX52LOC_07414"/>
<dbReference type="AlphaFoldDB" id="A0A5C1AM70"/>
<proteinExistence type="predicted"/>
<gene>
    <name evidence="2" type="ORF">PX52LOC_07414</name>
</gene>
<reference evidence="3" key="1">
    <citation type="submission" date="2019-08" db="EMBL/GenBank/DDBJ databases">
        <title>Limnoglobus roseus gen. nov., sp. nov., a novel freshwater planctomycete with a giant genome from the family Gemmataceae.</title>
        <authorList>
            <person name="Kulichevskaya I.S."/>
            <person name="Naumoff D.G."/>
            <person name="Miroshnikov K."/>
            <person name="Ivanova A."/>
            <person name="Philippov D.A."/>
            <person name="Hakobyan A."/>
            <person name="Rijpstra I.C."/>
            <person name="Sinninghe Damste J.S."/>
            <person name="Liesack W."/>
            <person name="Dedysh S.N."/>
        </authorList>
    </citation>
    <scope>NUCLEOTIDE SEQUENCE [LARGE SCALE GENOMIC DNA]</scope>
    <source>
        <strain evidence="3">PX52</strain>
    </source>
</reference>
<dbReference type="RefSeq" id="WP_149114631.1">
    <property type="nucleotide sequence ID" value="NZ_CP042425.1"/>
</dbReference>
<evidence type="ECO:0000313" key="3">
    <source>
        <dbReference type="Proteomes" id="UP000324974"/>
    </source>
</evidence>